<evidence type="ECO:0000256" key="2">
    <source>
        <dbReference type="ARBA" id="ARBA00022692"/>
    </source>
</evidence>
<dbReference type="InterPro" id="IPR024461">
    <property type="entry name" value="CCDC90-like"/>
</dbReference>
<sequence>MAIVFDTLGYSTRLRKDGFTQEQADALSFAARDYIMPELVTKSDLQAATAALQGDLQTATSTLRGELQAATSELRGELQAATSELRSDMQAATSELRSDMQAATSELRSDMQALRGDMQALRVEVHAAIDSSSLKTVIITGGMVTAAVGIMLTAIPIILK</sequence>
<evidence type="ECO:0000256" key="1">
    <source>
        <dbReference type="ARBA" id="ARBA00004370"/>
    </source>
</evidence>
<reference evidence="7 8" key="1">
    <citation type="submission" date="2018-06" db="EMBL/GenBank/DDBJ databases">
        <title>Genomic Encyclopedia of Type Strains, Phase III (KMG-III): the genomes of soil and plant-associated and newly described type strains.</title>
        <authorList>
            <person name="Whitman W."/>
        </authorList>
    </citation>
    <scope>NUCLEOTIDE SEQUENCE [LARGE SCALE GENOMIC DNA]</scope>
    <source>
        <strain evidence="7 8">ORS 1419</strain>
    </source>
</reference>
<keyword evidence="4" id="KW-0175">Coiled coil</keyword>
<keyword evidence="3 6" id="KW-1133">Transmembrane helix</keyword>
<keyword evidence="8" id="KW-1185">Reference proteome</keyword>
<dbReference type="SUPFAM" id="SSF47162">
    <property type="entry name" value="Apolipoprotein"/>
    <property type="match status" value="1"/>
</dbReference>
<evidence type="ECO:0000256" key="4">
    <source>
        <dbReference type="ARBA" id="ARBA00023054"/>
    </source>
</evidence>
<dbReference type="Proteomes" id="UP000247454">
    <property type="component" value="Unassembled WGS sequence"/>
</dbReference>
<gene>
    <name evidence="7" type="ORF">C7477_1054</name>
</gene>
<dbReference type="GO" id="GO:0016020">
    <property type="term" value="C:membrane"/>
    <property type="evidence" value="ECO:0007669"/>
    <property type="project" value="UniProtKB-SubCell"/>
</dbReference>
<evidence type="ECO:0000256" key="6">
    <source>
        <dbReference type="SAM" id="Phobius"/>
    </source>
</evidence>
<keyword evidence="2 6" id="KW-0812">Transmembrane</keyword>
<evidence type="ECO:0000313" key="7">
    <source>
        <dbReference type="EMBL" id="PYE88905.1"/>
    </source>
</evidence>
<dbReference type="Gene3D" id="1.20.120.20">
    <property type="entry name" value="Apolipoprotein"/>
    <property type="match status" value="1"/>
</dbReference>
<dbReference type="RefSeq" id="WP_110749852.1">
    <property type="nucleotide sequence ID" value="NZ_QJTF01000005.1"/>
</dbReference>
<proteinExistence type="predicted"/>
<feature type="transmembrane region" description="Helical" evidence="6">
    <location>
        <begin position="137"/>
        <end position="159"/>
    </location>
</feature>
<dbReference type="OrthoDB" id="8453021at2"/>
<evidence type="ECO:0000256" key="5">
    <source>
        <dbReference type="ARBA" id="ARBA00023136"/>
    </source>
</evidence>
<dbReference type="EMBL" id="QJTF01000005">
    <property type="protein sequence ID" value="PYE88905.1"/>
    <property type="molecule type" value="Genomic_DNA"/>
</dbReference>
<comment type="subcellular location">
    <subcellularLocation>
        <location evidence="1">Membrane</location>
    </subcellularLocation>
</comment>
<dbReference type="Pfam" id="PF07798">
    <property type="entry name" value="CCDC90-like"/>
    <property type="match status" value="1"/>
</dbReference>
<keyword evidence="5 6" id="KW-0472">Membrane</keyword>
<evidence type="ECO:0000313" key="8">
    <source>
        <dbReference type="Proteomes" id="UP000247454"/>
    </source>
</evidence>
<dbReference type="AlphaFoldDB" id="A0A318T717"/>
<organism evidence="7 8">
    <name type="scientific">Phyllobacterium leguminum</name>
    <dbReference type="NCBI Taxonomy" id="314237"/>
    <lineage>
        <taxon>Bacteria</taxon>
        <taxon>Pseudomonadati</taxon>
        <taxon>Pseudomonadota</taxon>
        <taxon>Alphaproteobacteria</taxon>
        <taxon>Hyphomicrobiales</taxon>
        <taxon>Phyllobacteriaceae</taxon>
        <taxon>Phyllobacterium</taxon>
    </lineage>
</organism>
<name>A0A318T717_9HYPH</name>
<evidence type="ECO:0000256" key="3">
    <source>
        <dbReference type="ARBA" id="ARBA00022989"/>
    </source>
</evidence>
<protein>
    <submittedName>
        <fullName evidence="7">Uncharacterized protein DUF1640</fullName>
    </submittedName>
</protein>
<accession>A0A318T717</accession>
<comment type="caution">
    <text evidence="7">The sequence shown here is derived from an EMBL/GenBank/DDBJ whole genome shotgun (WGS) entry which is preliminary data.</text>
</comment>